<evidence type="ECO:0000313" key="3">
    <source>
        <dbReference type="Proteomes" id="UP000077349"/>
    </source>
</evidence>
<name>A0A177GC62_9PROT</name>
<protein>
    <submittedName>
        <fullName evidence="2">Spermidine/putrescine transporter permease protein</fullName>
    </submittedName>
</protein>
<sequence length="152" mass="15749">MSLPASSLLPFLITHTLFTAVTGICLAALVLSAALSTRQGGRLYTLLLLVLLPATAAALSLPLLLPLDRTSLLLPFLQGVLIGPAISLAPLYRLKDAPSAWGHTAQELGATAMTRVRLLWLPLLGRPLAGSVCLALALSLLAALGISKAPLS</sequence>
<dbReference type="EMBL" id="LVHD01000015">
    <property type="protein sequence ID" value="OAG77361.1"/>
    <property type="molecule type" value="Genomic_DNA"/>
</dbReference>
<feature type="transmembrane region" description="Helical" evidence="1">
    <location>
        <begin position="71"/>
        <end position="92"/>
    </location>
</feature>
<feature type="transmembrane region" description="Helical" evidence="1">
    <location>
        <begin position="123"/>
        <end position="146"/>
    </location>
</feature>
<keyword evidence="1" id="KW-0812">Transmembrane</keyword>
<feature type="transmembrane region" description="Helical" evidence="1">
    <location>
        <begin position="43"/>
        <end position="65"/>
    </location>
</feature>
<dbReference type="STRING" id="178901.AmDm5_1750"/>
<proteinExistence type="predicted"/>
<comment type="caution">
    <text evidence="2">The sequence shown here is derived from an EMBL/GenBank/DDBJ whole genome shotgun (WGS) entry which is preliminary data.</text>
</comment>
<gene>
    <name evidence="2" type="ORF">Amal_01613</name>
</gene>
<accession>A0A177GC62</accession>
<keyword evidence="1" id="KW-0472">Membrane</keyword>
<organism evidence="2 3">
    <name type="scientific">Acetobacter malorum</name>
    <dbReference type="NCBI Taxonomy" id="178901"/>
    <lineage>
        <taxon>Bacteria</taxon>
        <taxon>Pseudomonadati</taxon>
        <taxon>Pseudomonadota</taxon>
        <taxon>Alphaproteobacteria</taxon>
        <taxon>Acetobacterales</taxon>
        <taxon>Acetobacteraceae</taxon>
        <taxon>Acetobacter</taxon>
    </lineage>
</organism>
<dbReference type="Proteomes" id="UP000077349">
    <property type="component" value="Unassembled WGS sequence"/>
</dbReference>
<evidence type="ECO:0000313" key="2">
    <source>
        <dbReference type="EMBL" id="OAG77361.1"/>
    </source>
</evidence>
<feature type="transmembrane region" description="Helical" evidence="1">
    <location>
        <begin position="12"/>
        <end position="31"/>
    </location>
</feature>
<dbReference type="PATRIC" id="fig|178901.16.peg.1713"/>
<dbReference type="AlphaFoldDB" id="A0A177GC62"/>
<keyword evidence="1" id="KW-1133">Transmembrane helix</keyword>
<evidence type="ECO:0000256" key="1">
    <source>
        <dbReference type="SAM" id="Phobius"/>
    </source>
</evidence>
<reference evidence="2 3" key="1">
    <citation type="submission" date="2016-03" db="EMBL/GenBank/DDBJ databases">
        <title>Draft genome sequence of Acetobacter malorum CECT 7742, a strain isolated from strawberry vinegar.</title>
        <authorList>
            <person name="Sainz F."/>
            <person name="Mas A."/>
            <person name="Torija M.J."/>
        </authorList>
    </citation>
    <scope>NUCLEOTIDE SEQUENCE [LARGE SCALE GENOMIC DNA]</scope>
    <source>
        <strain evidence="2 3">CECT 7742</strain>
    </source>
</reference>